<dbReference type="Pfam" id="PF13539">
    <property type="entry name" value="Peptidase_M15_4"/>
    <property type="match status" value="1"/>
</dbReference>
<organism evidence="2">
    <name type="scientific">marine sediment metagenome</name>
    <dbReference type="NCBI Taxonomy" id="412755"/>
    <lineage>
        <taxon>unclassified sequences</taxon>
        <taxon>metagenomes</taxon>
        <taxon>ecological metagenomes</taxon>
    </lineage>
</organism>
<gene>
    <name evidence="2" type="ORF">S03H2_54470</name>
</gene>
<protein>
    <recommendedName>
        <fullName evidence="1">Peptidase M15C domain-containing protein</fullName>
    </recommendedName>
</protein>
<dbReference type="EMBL" id="BARU01034731">
    <property type="protein sequence ID" value="GAH66964.1"/>
    <property type="molecule type" value="Genomic_DNA"/>
</dbReference>
<dbReference type="InterPro" id="IPR039561">
    <property type="entry name" value="Peptidase_M15C"/>
</dbReference>
<sequence length="256" mass="28757">VLDRIEEQRAAKQSAASAISETERSDGIITGSASESVYNGEIIPTVAELAALLGTLKLTDMRGMLGVTSLFSRHGFRNLDFAIQAETHEVLDPPWWEKDRVSLVEEARKDPSIPFLVKYSSLRTQARNAFSGFWAELETQKIPFTIMSQWRNFAKQKRLHKPGRVAAPPGHSYHNWNLARDVHLPRGNYAEVAKIAETFDLEWGGNWPKQYDPVHFHYTGAKGTNARGSGAWVRPWTAKMFIEGFGKAGYNIIEAI</sequence>
<dbReference type="AlphaFoldDB" id="X1ILK3"/>
<evidence type="ECO:0000313" key="2">
    <source>
        <dbReference type="EMBL" id="GAH66964.1"/>
    </source>
</evidence>
<dbReference type="SUPFAM" id="SSF55166">
    <property type="entry name" value="Hedgehog/DD-peptidase"/>
    <property type="match status" value="1"/>
</dbReference>
<proteinExistence type="predicted"/>
<dbReference type="InterPro" id="IPR009045">
    <property type="entry name" value="Zn_M74/Hedgehog-like"/>
</dbReference>
<comment type="caution">
    <text evidence="2">The sequence shown here is derived from an EMBL/GenBank/DDBJ whole genome shotgun (WGS) entry which is preliminary data.</text>
</comment>
<reference evidence="2" key="1">
    <citation type="journal article" date="2014" name="Front. Microbiol.">
        <title>High frequency of phylogenetically diverse reductive dehalogenase-homologous genes in deep subseafloor sedimentary metagenomes.</title>
        <authorList>
            <person name="Kawai M."/>
            <person name="Futagami T."/>
            <person name="Toyoda A."/>
            <person name="Takaki Y."/>
            <person name="Nishi S."/>
            <person name="Hori S."/>
            <person name="Arai W."/>
            <person name="Tsubouchi T."/>
            <person name="Morono Y."/>
            <person name="Uchiyama I."/>
            <person name="Ito T."/>
            <person name="Fujiyama A."/>
            <person name="Inagaki F."/>
            <person name="Takami H."/>
        </authorList>
    </citation>
    <scope>NUCLEOTIDE SEQUENCE</scope>
    <source>
        <strain evidence="2">Expedition CK06-06</strain>
    </source>
</reference>
<feature type="domain" description="Peptidase M15C" evidence="1">
    <location>
        <begin position="171"/>
        <end position="218"/>
    </location>
</feature>
<feature type="non-terminal residue" evidence="2">
    <location>
        <position position="256"/>
    </location>
</feature>
<dbReference type="Gene3D" id="3.30.1380.10">
    <property type="match status" value="1"/>
</dbReference>
<name>X1ILK3_9ZZZZ</name>
<accession>X1ILK3</accession>
<feature type="non-terminal residue" evidence="2">
    <location>
        <position position="1"/>
    </location>
</feature>
<evidence type="ECO:0000259" key="1">
    <source>
        <dbReference type="Pfam" id="PF13539"/>
    </source>
</evidence>